<keyword evidence="2" id="KW-1185">Reference proteome</keyword>
<dbReference type="Proteomes" id="UP000799755">
    <property type="component" value="Unassembled WGS sequence"/>
</dbReference>
<protein>
    <submittedName>
        <fullName evidence="1">Uncharacterized protein</fullName>
    </submittedName>
</protein>
<comment type="caution">
    <text evidence="1">The sequence shown here is derived from an EMBL/GenBank/DDBJ whole genome shotgun (WGS) entry which is preliminary data.</text>
</comment>
<organism evidence="1 2">
    <name type="scientific">Lindgomyces ingoldianus</name>
    <dbReference type="NCBI Taxonomy" id="673940"/>
    <lineage>
        <taxon>Eukaryota</taxon>
        <taxon>Fungi</taxon>
        <taxon>Dikarya</taxon>
        <taxon>Ascomycota</taxon>
        <taxon>Pezizomycotina</taxon>
        <taxon>Dothideomycetes</taxon>
        <taxon>Pleosporomycetidae</taxon>
        <taxon>Pleosporales</taxon>
        <taxon>Lindgomycetaceae</taxon>
        <taxon>Lindgomyces</taxon>
    </lineage>
</organism>
<gene>
    <name evidence="1" type="ORF">BDR25DRAFT_354677</name>
</gene>
<sequence length="151" mass="17237">MTIAWTFHSLGLFHVSFRYFRHKIPFAVSPCRRNELRRRCLITLVRLLSCVATYRRVLTGFLVHTYANILPKSRYALQNQISTLVQIQHPTQVQLIPTVIPEMRLHTLALPILSLVAALIPTNNNIALTTPDGPNTPLTYSEDFICIQGTR</sequence>
<evidence type="ECO:0000313" key="2">
    <source>
        <dbReference type="Proteomes" id="UP000799755"/>
    </source>
</evidence>
<evidence type="ECO:0000313" key="1">
    <source>
        <dbReference type="EMBL" id="KAF2471437.1"/>
    </source>
</evidence>
<proteinExistence type="predicted"/>
<accession>A0ACB6QXA5</accession>
<name>A0ACB6QXA5_9PLEO</name>
<reference evidence="1" key="1">
    <citation type="journal article" date="2020" name="Stud. Mycol.">
        <title>101 Dothideomycetes genomes: a test case for predicting lifestyles and emergence of pathogens.</title>
        <authorList>
            <person name="Haridas S."/>
            <person name="Albert R."/>
            <person name="Binder M."/>
            <person name="Bloem J."/>
            <person name="Labutti K."/>
            <person name="Salamov A."/>
            <person name="Andreopoulos B."/>
            <person name="Baker S."/>
            <person name="Barry K."/>
            <person name="Bills G."/>
            <person name="Bluhm B."/>
            <person name="Cannon C."/>
            <person name="Castanera R."/>
            <person name="Culley D."/>
            <person name="Daum C."/>
            <person name="Ezra D."/>
            <person name="Gonzalez J."/>
            <person name="Henrissat B."/>
            <person name="Kuo A."/>
            <person name="Liang C."/>
            <person name="Lipzen A."/>
            <person name="Lutzoni F."/>
            <person name="Magnuson J."/>
            <person name="Mondo S."/>
            <person name="Nolan M."/>
            <person name="Ohm R."/>
            <person name="Pangilinan J."/>
            <person name="Park H.-J."/>
            <person name="Ramirez L."/>
            <person name="Alfaro M."/>
            <person name="Sun H."/>
            <person name="Tritt A."/>
            <person name="Yoshinaga Y."/>
            <person name="Zwiers L.-H."/>
            <person name="Turgeon B."/>
            <person name="Goodwin S."/>
            <person name="Spatafora J."/>
            <person name="Crous P."/>
            <person name="Grigoriev I."/>
        </authorList>
    </citation>
    <scope>NUCLEOTIDE SEQUENCE</scope>
    <source>
        <strain evidence="1">ATCC 200398</strain>
    </source>
</reference>
<dbReference type="EMBL" id="MU003505">
    <property type="protein sequence ID" value="KAF2471437.1"/>
    <property type="molecule type" value="Genomic_DNA"/>
</dbReference>